<dbReference type="Proteomes" id="UP000694867">
    <property type="component" value="Unplaced"/>
</dbReference>
<dbReference type="Gene3D" id="3.40.1230.10">
    <property type="entry name" value="MTH938-like"/>
    <property type="match status" value="1"/>
</dbReference>
<dbReference type="SUPFAM" id="SSF64076">
    <property type="entry name" value="MTH938-like"/>
    <property type="match status" value="1"/>
</dbReference>
<dbReference type="GeneID" id="100902743"/>
<dbReference type="AlphaFoldDB" id="A0AAJ7SHD2"/>
<accession>A0AAJ7SHD2</accession>
<dbReference type="InterPro" id="IPR036748">
    <property type="entry name" value="MTH938-like_sf"/>
</dbReference>
<dbReference type="Pfam" id="PF04430">
    <property type="entry name" value="DUF498"/>
    <property type="match status" value="1"/>
</dbReference>
<dbReference type="PANTHER" id="PTHR21192">
    <property type="entry name" value="NUCLEAR PROTEIN E3-3"/>
    <property type="match status" value="1"/>
</dbReference>
<evidence type="ECO:0000313" key="2">
    <source>
        <dbReference type="RefSeq" id="XP_028967797.1"/>
    </source>
</evidence>
<organism evidence="1 2">
    <name type="scientific">Galendromus occidentalis</name>
    <name type="common">western predatory mite</name>
    <dbReference type="NCBI Taxonomy" id="34638"/>
    <lineage>
        <taxon>Eukaryota</taxon>
        <taxon>Metazoa</taxon>
        <taxon>Ecdysozoa</taxon>
        <taxon>Arthropoda</taxon>
        <taxon>Chelicerata</taxon>
        <taxon>Arachnida</taxon>
        <taxon>Acari</taxon>
        <taxon>Parasitiformes</taxon>
        <taxon>Mesostigmata</taxon>
        <taxon>Gamasina</taxon>
        <taxon>Phytoseioidea</taxon>
        <taxon>Phytoseiidae</taxon>
        <taxon>Typhlodrominae</taxon>
        <taxon>Galendromus</taxon>
    </lineage>
</organism>
<proteinExistence type="predicted"/>
<dbReference type="RefSeq" id="XP_028967797.1">
    <property type="nucleotide sequence ID" value="XM_029111964.1"/>
</dbReference>
<reference evidence="2" key="1">
    <citation type="submission" date="2025-08" db="UniProtKB">
        <authorList>
            <consortium name="RefSeq"/>
        </authorList>
    </citation>
    <scope>IDENTIFICATION</scope>
</reference>
<dbReference type="PANTHER" id="PTHR21192:SF2">
    <property type="entry name" value="NADH DEHYDROGENASE [UBIQUINONE] 1 ALPHA SUBCOMPLEX ASSEMBLY FACTOR 3"/>
    <property type="match status" value="1"/>
</dbReference>
<evidence type="ECO:0000313" key="1">
    <source>
        <dbReference type="Proteomes" id="UP000694867"/>
    </source>
</evidence>
<protein>
    <submittedName>
        <fullName evidence="2">NADH dehydrogenase [ubiquinone] 1 alpha subcomplex assembly factor 3</fullName>
    </submittedName>
</protein>
<gene>
    <name evidence="2" type="primary">LOC100902743</name>
</gene>
<keyword evidence="1" id="KW-1185">Reference proteome</keyword>
<dbReference type="GO" id="GO:0032981">
    <property type="term" value="P:mitochondrial respiratory chain complex I assembly"/>
    <property type="evidence" value="ECO:0007669"/>
    <property type="project" value="TreeGrafter"/>
</dbReference>
<dbReference type="KEGG" id="goe:100902743"/>
<dbReference type="GO" id="GO:0005743">
    <property type="term" value="C:mitochondrial inner membrane"/>
    <property type="evidence" value="ECO:0007669"/>
    <property type="project" value="TreeGrafter"/>
</dbReference>
<dbReference type="InterPro" id="IPR007523">
    <property type="entry name" value="NDUFAF3/AAMDC"/>
</dbReference>
<name>A0AAJ7SHD2_9ACAR</name>
<sequence>MLRRVLTSSINGIVKNSRQFSAAYDADPKTTVSFLQRDNREVLLVASYTDYGFRLTNDGFVLGPIILFPRSVLHWNVAGVQDITPESLILFSKLEPKLDVVVIGYGETRMSNRGAAMISPEVRKFFIKNRIGMEFVSTGDAIATFNYLNGDGRLAGGAFLPLSSVRKDTEDYARLEAKRKKFLTD</sequence>